<evidence type="ECO:0000313" key="9">
    <source>
        <dbReference type="RefSeq" id="XP_034240230.1"/>
    </source>
</evidence>
<dbReference type="EC" id="3.1.1.-" evidence="5"/>
<evidence type="ECO:0000256" key="4">
    <source>
        <dbReference type="ARBA" id="ARBA00023180"/>
    </source>
</evidence>
<evidence type="ECO:0000256" key="2">
    <source>
        <dbReference type="ARBA" id="ARBA00022487"/>
    </source>
</evidence>
<dbReference type="GeneID" id="117644722"/>
<feature type="domain" description="Carboxylesterase type B" evidence="7">
    <location>
        <begin position="61"/>
        <end position="636"/>
    </location>
</feature>
<name>A0A6P8YS79_THRPL</name>
<dbReference type="AlphaFoldDB" id="A0A6P8YS79"/>
<evidence type="ECO:0000256" key="6">
    <source>
        <dbReference type="SAM" id="MobiDB-lite"/>
    </source>
</evidence>
<organism evidence="9">
    <name type="scientific">Thrips palmi</name>
    <name type="common">Melon thrips</name>
    <dbReference type="NCBI Taxonomy" id="161013"/>
    <lineage>
        <taxon>Eukaryota</taxon>
        <taxon>Metazoa</taxon>
        <taxon>Ecdysozoa</taxon>
        <taxon>Arthropoda</taxon>
        <taxon>Hexapoda</taxon>
        <taxon>Insecta</taxon>
        <taxon>Pterygota</taxon>
        <taxon>Neoptera</taxon>
        <taxon>Paraneoptera</taxon>
        <taxon>Thysanoptera</taxon>
        <taxon>Terebrantia</taxon>
        <taxon>Thripoidea</taxon>
        <taxon>Thripidae</taxon>
        <taxon>Thrips</taxon>
    </lineage>
</organism>
<evidence type="ECO:0000256" key="5">
    <source>
        <dbReference type="RuleBase" id="RU361235"/>
    </source>
</evidence>
<dbReference type="InParanoid" id="A0A6P8YS79"/>
<dbReference type="InterPro" id="IPR029058">
    <property type="entry name" value="AB_hydrolase_fold"/>
</dbReference>
<evidence type="ECO:0000256" key="1">
    <source>
        <dbReference type="ARBA" id="ARBA00005964"/>
    </source>
</evidence>
<keyword evidence="4" id="KW-0325">Glycoprotein</keyword>
<gene>
    <name evidence="9" type="primary">LOC117644722</name>
</gene>
<sequence>MASSKKQKKTQSQSPQRSGGGSAQAAKAKTPSRWRTPLLVAVLALCVYRGLEYHNYWHSLSPVVETKQGPVQGRAAVTKAGTEYLAFQGLPFAEPPVGPLRFLDPVPPRSWAPQVRDARADGPMCRQPQMKVPGVLPSNMTVMDVVRFLGTVPALAHRALKVMRQSEDCLHLNVYTPEVGADAALPVLVFVHGGAFVYGDGGSDMFGPEHFVDRGVVLVVPNYRLGPFGFLALGEAAEGGKKVGGAPRGVGNAALKDVVAALRWVKDNIAHFGGDPDKVTIGGQSAGGAIASYMTLVPAAKGLFRSAISMSGTALHHWAFSTPEKALERGRILARRLRAKMGHAQADGESPEDALRFLQSVDAAALADYTNYCDVQDESRWLMDEFPFQPTVDGDLVPAAPLDLLRAGRFQQVPTLLGLSAREGLFIFPSSLTRNRTLENMAGLVDADFFWALPEYMRKGLPRGSEALRLAEVAAKEFYFGKQSMAEGSMQQFVDFYGTLMFDYDTYRFTRELTAVSQTPVFAYNFTFEGRQNLFRRVLVYHVPEFKGATHSDDLGYLFGNDLLPQVHLLESDPELSFQKNFVTSFSNFIKTGNPTRPEKSYPKWPSMTKTGSPVMKINVDSTLQEGYRPDHISLWNTFFKNIA</sequence>
<dbReference type="Proteomes" id="UP000515158">
    <property type="component" value="Unplaced"/>
</dbReference>
<accession>A0A6P8YS79</accession>
<feature type="region of interest" description="Disordered" evidence="6">
    <location>
        <begin position="1"/>
        <end position="30"/>
    </location>
</feature>
<dbReference type="PROSITE" id="PS00122">
    <property type="entry name" value="CARBOXYLESTERASE_B_1"/>
    <property type="match status" value="1"/>
</dbReference>
<dbReference type="OrthoDB" id="6846267at2759"/>
<dbReference type="PANTHER" id="PTHR11559">
    <property type="entry name" value="CARBOXYLESTERASE"/>
    <property type="match status" value="1"/>
</dbReference>
<evidence type="ECO:0000313" key="8">
    <source>
        <dbReference type="Proteomes" id="UP000515158"/>
    </source>
</evidence>
<dbReference type="InterPro" id="IPR019826">
    <property type="entry name" value="Carboxylesterase_B_AS"/>
</dbReference>
<comment type="similarity">
    <text evidence="1 5">Belongs to the type-B carboxylesterase/lipase family.</text>
</comment>
<keyword evidence="2" id="KW-0719">Serine esterase</keyword>
<dbReference type="GO" id="GO:0052689">
    <property type="term" value="F:carboxylic ester hydrolase activity"/>
    <property type="evidence" value="ECO:0007669"/>
    <property type="project" value="UniProtKB-KW"/>
</dbReference>
<dbReference type="InterPro" id="IPR050309">
    <property type="entry name" value="Type-B_Carboxylest/Lipase"/>
</dbReference>
<dbReference type="SUPFAM" id="SSF53474">
    <property type="entry name" value="alpha/beta-Hydrolases"/>
    <property type="match status" value="1"/>
</dbReference>
<feature type="compositionally biased region" description="Low complexity" evidence="6">
    <location>
        <begin position="10"/>
        <end position="28"/>
    </location>
</feature>
<keyword evidence="8" id="KW-1185">Reference proteome</keyword>
<keyword evidence="3 5" id="KW-0378">Hydrolase</keyword>
<dbReference type="Gene3D" id="3.40.50.1820">
    <property type="entry name" value="alpha/beta hydrolase"/>
    <property type="match status" value="1"/>
</dbReference>
<evidence type="ECO:0000256" key="3">
    <source>
        <dbReference type="ARBA" id="ARBA00022801"/>
    </source>
</evidence>
<dbReference type="InterPro" id="IPR002018">
    <property type="entry name" value="CarbesteraseB"/>
</dbReference>
<dbReference type="RefSeq" id="XP_034240230.1">
    <property type="nucleotide sequence ID" value="XM_034384339.1"/>
</dbReference>
<protein>
    <recommendedName>
        <fullName evidence="5">Carboxylic ester hydrolase</fullName>
        <ecNumber evidence="5">3.1.1.-</ecNumber>
    </recommendedName>
</protein>
<dbReference type="KEGG" id="tpal:117644722"/>
<dbReference type="Pfam" id="PF00135">
    <property type="entry name" value="COesterase"/>
    <property type="match status" value="1"/>
</dbReference>
<proteinExistence type="inferred from homology"/>
<reference evidence="9" key="1">
    <citation type="submission" date="2025-08" db="UniProtKB">
        <authorList>
            <consortium name="RefSeq"/>
        </authorList>
    </citation>
    <scope>IDENTIFICATION</scope>
    <source>
        <tissue evidence="9">Total insect</tissue>
    </source>
</reference>
<evidence type="ECO:0000259" key="7">
    <source>
        <dbReference type="Pfam" id="PF00135"/>
    </source>
</evidence>